<name>A0A9D0ZY43_9FIRM</name>
<sequence length="110" mass="12780">MKLEVLMAKNEGIVKGKRIDFELDQRSRLYIASCGGTAFGVAKKLMYGKKQQLKQMGHSFSGIAVKVIPERRHMEVKIHRERRKSYPKHMRRTARKGMERKAVEHESGRI</sequence>
<proteinExistence type="predicted"/>
<accession>A0A9D0ZY43</accession>
<reference evidence="2" key="1">
    <citation type="submission" date="2020-10" db="EMBL/GenBank/DDBJ databases">
        <authorList>
            <person name="Gilroy R."/>
        </authorList>
    </citation>
    <scope>NUCLEOTIDE SEQUENCE</scope>
    <source>
        <strain evidence="2">ChiSjej3B21-11622</strain>
    </source>
</reference>
<organism evidence="2 3">
    <name type="scientific">Candidatus Limivivens merdigallinarum</name>
    <dbReference type="NCBI Taxonomy" id="2840859"/>
    <lineage>
        <taxon>Bacteria</taxon>
        <taxon>Bacillati</taxon>
        <taxon>Bacillota</taxon>
        <taxon>Clostridia</taxon>
        <taxon>Lachnospirales</taxon>
        <taxon>Lachnospiraceae</taxon>
        <taxon>Lachnospiraceae incertae sedis</taxon>
        <taxon>Candidatus Limivivens</taxon>
    </lineage>
</organism>
<dbReference type="Proteomes" id="UP000886886">
    <property type="component" value="Unassembled WGS sequence"/>
</dbReference>
<evidence type="ECO:0000256" key="1">
    <source>
        <dbReference type="SAM" id="MobiDB-lite"/>
    </source>
</evidence>
<dbReference type="EMBL" id="DVFT01000208">
    <property type="protein sequence ID" value="HIQ97707.1"/>
    <property type="molecule type" value="Genomic_DNA"/>
</dbReference>
<gene>
    <name evidence="2" type="ORF">IAB26_14250</name>
</gene>
<comment type="caution">
    <text evidence="2">The sequence shown here is derived from an EMBL/GenBank/DDBJ whole genome shotgun (WGS) entry which is preliminary data.</text>
</comment>
<feature type="compositionally biased region" description="Basic and acidic residues" evidence="1">
    <location>
        <begin position="96"/>
        <end position="110"/>
    </location>
</feature>
<evidence type="ECO:0000313" key="2">
    <source>
        <dbReference type="EMBL" id="HIQ97707.1"/>
    </source>
</evidence>
<evidence type="ECO:0000313" key="3">
    <source>
        <dbReference type="Proteomes" id="UP000886886"/>
    </source>
</evidence>
<feature type="region of interest" description="Disordered" evidence="1">
    <location>
        <begin position="79"/>
        <end position="110"/>
    </location>
</feature>
<dbReference type="AlphaFoldDB" id="A0A9D0ZY43"/>
<feature type="compositionally biased region" description="Basic residues" evidence="1">
    <location>
        <begin position="79"/>
        <end position="95"/>
    </location>
</feature>
<reference evidence="2" key="2">
    <citation type="journal article" date="2021" name="PeerJ">
        <title>Extensive microbial diversity within the chicken gut microbiome revealed by metagenomics and culture.</title>
        <authorList>
            <person name="Gilroy R."/>
            <person name="Ravi A."/>
            <person name="Getino M."/>
            <person name="Pursley I."/>
            <person name="Horton D.L."/>
            <person name="Alikhan N.F."/>
            <person name="Baker D."/>
            <person name="Gharbi K."/>
            <person name="Hall N."/>
            <person name="Watson M."/>
            <person name="Adriaenssens E.M."/>
            <person name="Foster-Nyarko E."/>
            <person name="Jarju S."/>
            <person name="Secka A."/>
            <person name="Antonio M."/>
            <person name="Oren A."/>
            <person name="Chaudhuri R.R."/>
            <person name="La Ragione R."/>
            <person name="Hildebrand F."/>
            <person name="Pallen M.J."/>
        </authorList>
    </citation>
    <scope>NUCLEOTIDE SEQUENCE</scope>
    <source>
        <strain evidence="2">ChiSjej3B21-11622</strain>
    </source>
</reference>
<protein>
    <submittedName>
        <fullName evidence="2">Uncharacterized protein</fullName>
    </submittedName>
</protein>